<evidence type="ECO:0000313" key="7">
    <source>
        <dbReference type="Proteomes" id="UP000683925"/>
    </source>
</evidence>
<evidence type="ECO:0000256" key="4">
    <source>
        <dbReference type="ARBA" id="ARBA00022840"/>
    </source>
</evidence>
<reference evidence="6" key="1">
    <citation type="submission" date="2021-01" db="EMBL/GenBank/DDBJ databases">
        <authorList>
            <consortium name="Genoscope - CEA"/>
            <person name="William W."/>
        </authorList>
    </citation>
    <scope>NUCLEOTIDE SEQUENCE</scope>
</reference>
<dbReference type="OrthoDB" id="1405469at2759"/>
<dbReference type="Proteomes" id="UP000683925">
    <property type="component" value="Unassembled WGS sequence"/>
</dbReference>
<evidence type="ECO:0000256" key="3">
    <source>
        <dbReference type="ARBA" id="ARBA00022777"/>
    </source>
</evidence>
<dbReference type="AlphaFoldDB" id="A0A8S1UD93"/>
<comment type="caution">
    <text evidence="6">The sequence shown here is derived from an EMBL/GenBank/DDBJ whole genome shotgun (WGS) entry which is preliminary data.</text>
</comment>
<dbReference type="Pfam" id="PF00069">
    <property type="entry name" value="Pkinase"/>
    <property type="match status" value="1"/>
</dbReference>
<evidence type="ECO:0000259" key="5">
    <source>
        <dbReference type="PROSITE" id="PS50011"/>
    </source>
</evidence>
<dbReference type="CDD" id="cd00180">
    <property type="entry name" value="PKc"/>
    <property type="match status" value="1"/>
</dbReference>
<accession>A0A8S1UD93</accession>
<keyword evidence="4" id="KW-0067">ATP-binding</keyword>
<dbReference type="InterPro" id="IPR000719">
    <property type="entry name" value="Prot_kinase_dom"/>
</dbReference>
<dbReference type="GO" id="GO:0005776">
    <property type="term" value="C:autophagosome"/>
    <property type="evidence" value="ECO:0007669"/>
    <property type="project" value="TreeGrafter"/>
</dbReference>
<feature type="domain" description="Protein kinase" evidence="5">
    <location>
        <begin position="1"/>
        <end position="285"/>
    </location>
</feature>
<organism evidence="6 7">
    <name type="scientific">Paramecium octaurelia</name>
    <dbReference type="NCBI Taxonomy" id="43137"/>
    <lineage>
        <taxon>Eukaryota</taxon>
        <taxon>Sar</taxon>
        <taxon>Alveolata</taxon>
        <taxon>Ciliophora</taxon>
        <taxon>Intramacronucleata</taxon>
        <taxon>Oligohymenophorea</taxon>
        <taxon>Peniculida</taxon>
        <taxon>Parameciidae</taxon>
        <taxon>Paramecium</taxon>
    </lineage>
</organism>
<dbReference type="GO" id="GO:0005829">
    <property type="term" value="C:cytosol"/>
    <property type="evidence" value="ECO:0007669"/>
    <property type="project" value="TreeGrafter"/>
</dbReference>
<dbReference type="PANTHER" id="PTHR24348:SF22">
    <property type="entry name" value="NON-SPECIFIC SERINE_THREONINE PROTEIN KINASE"/>
    <property type="match status" value="1"/>
</dbReference>
<keyword evidence="7" id="KW-1185">Reference proteome</keyword>
<evidence type="ECO:0000256" key="2">
    <source>
        <dbReference type="ARBA" id="ARBA00022741"/>
    </source>
</evidence>
<dbReference type="PROSITE" id="PS50011">
    <property type="entry name" value="PROTEIN_KINASE_DOM"/>
    <property type="match status" value="1"/>
</dbReference>
<keyword evidence="2" id="KW-0547">Nucleotide-binding</keyword>
<dbReference type="GO" id="GO:0004674">
    <property type="term" value="F:protein serine/threonine kinase activity"/>
    <property type="evidence" value="ECO:0007669"/>
    <property type="project" value="InterPro"/>
</dbReference>
<proteinExistence type="predicted"/>
<protein>
    <recommendedName>
        <fullName evidence="5">Protein kinase domain-containing protein</fullName>
    </recommendedName>
</protein>
<keyword evidence="1" id="KW-0808">Transferase</keyword>
<gene>
    <name evidence="6" type="ORF">POCTA_138.1.T0400133</name>
</gene>
<keyword evidence="3" id="KW-0418">Kinase</keyword>
<name>A0A8S1UD93_PAROT</name>
<dbReference type="OMA" id="NEFFMSP"/>
<evidence type="ECO:0000313" key="6">
    <source>
        <dbReference type="EMBL" id="CAD8161642.1"/>
    </source>
</evidence>
<sequence>MAELKPATVLEPGYAITREQIKTLRTQDGNMYLLGYINYGSDNPQPCAVKINNLHQEEARISAQREREVLMRVNHKNIARTYKIIEKDNKMYIFKEYDVQITLQIMIQRLMRASQNVDEMNILNLGAQLIHCLNYMETLSLTNRDLNPSNVLFSSDNIYKIFDFGSSRIIDENQILQSMAVGGNEFFMSPQMLGIDDSTEIDYYKSDIWSLGMILYYFGENQFPWRKEIQQGDPDFEAEIEKMSRQKLPFQKIKTEQLRNLIRKMLEFNQEKRASAKELLEEKIIKDQLKVLYPQEAKLEFVTELIQRQEEMNTKQPLDETFKELIFNILIRYFTENKNFINQGSQVYKAYHSLLDYQMFNKKQLWQNFKIKYCTKMFIKNFVNEYKRQSELSTRQQQELLLLLQTIDSQKAFPNDPQQLIELAEKQYLTD</sequence>
<dbReference type="PANTHER" id="PTHR24348">
    <property type="entry name" value="SERINE/THREONINE-PROTEIN KINASE UNC-51-RELATED"/>
    <property type="match status" value="1"/>
</dbReference>
<dbReference type="GO" id="GO:0005524">
    <property type="term" value="F:ATP binding"/>
    <property type="evidence" value="ECO:0007669"/>
    <property type="project" value="UniProtKB-KW"/>
</dbReference>
<dbReference type="GO" id="GO:0000045">
    <property type="term" value="P:autophagosome assembly"/>
    <property type="evidence" value="ECO:0007669"/>
    <property type="project" value="TreeGrafter"/>
</dbReference>
<dbReference type="InterPro" id="IPR045269">
    <property type="entry name" value="Atg1-like"/>
</dbReference>
<dbReference type="GO" id="GO:0010506">
    <property type="term" value="P:regulation of autophagy"/>
    <property type="evidence" value="ECO:0007669"/>
    <property type="project" value="InterPro"/>
</dbReference>
<evidence type="ECO:0000256" key="1">
    <source>
        <dbReference type="ARBA" id="ARBA00022679"/>
    </source>
</evidence>
<dbReference type="EMBL" id="CAJJDP010000040">
    <property type="protein sequence ID" value="CAD8161642.1"/>
    <property type="molecule type" value="Genomic_DNA"/>
</dbReference>
<dbReference type="GO" id="GO:0016020">
    <property type="term" value="C:membrane"/>
    <property type="evidence" value="ECO:0007669"/>
    <property type="project" value="TreeGrafter"/>
</dbReference>
<dbReference type="GO" id="GO:0000407">
    <property type="term" value="C:phagophore assembly site"/>
    <property type="evidence" value="ECO:0007669"/>
    <property type="project" value="TreeGrafter"/>
</dbReference>